<dbReference type="STRING" id="33960.TY91_11575"/>
<dbReference type="SUPFAM" id="SSF53850">
    <property type="entry name" value="Periplasmic binding protein-like II"/>
    <property type="match status" value="1"/>
</dbReference>
<dbReference type="PROSITE" id="PS50931">
    <property type="entry name" value="HTH_LYSR"/>
    <property type="match status" value="1"/>
</dbReference>
<dbReference type="RefSeq" id="WP_056996081.1">
    <property type="nucleotide sequence ID" value="NZ_AYYR01000009.1"/>
</dbReference>
<dbReference type="PATRIC" id="fig|1423733.4.peg.3266"/>
<dbReference type="GO" id="GO:0005829">
    <property type="term" value="C:cytosol"/>
    <property type="evidence" value="ECO:0007669"/>
    <property type="project" value="TreeGrafter"/>
</dbReference>
<organism evidence="6 7">
    <name type="scientific">Secundilactobacillus collinoides DSM 20515 = JCM 1123</name>
    <dbReference type="NCBI Taxonomy" id="1423733"/>
    <lineage>
        <taxon>Bacteria</taxon>
        <taxon>Bacillati</taxon>
        <taxon>Bacillota</taxon>
        <taxon>Bacilli</taxon>
        <taxon>Lactobacillales</taxon>
        <taxon>Lactobacillaceae</taxon>
        <taxon>Secundilactobacillus</taxon>
    </lineage>
</organism>
<dbReference type="InterPro" id="IPR036390">
    <property type="entry name" value="WH_DNA-bd_sf"/>
</dbReference>
<proteinExistence type="inferred from homology"/>
<dbReference type="Pfam" id="PF00126">
    <property type="entry name" value="HTH_1"/>
    <property type="match status" value="1"/>
</dbReference>
<name>A0A0R2BPI7_SECCO</name>
<evidence type="ECO:0000313" key="6">
    <source>
        <dbReference type="EMBL" id="KRM77766.1"/>
    </source>
</evidence>
<dbReference type="PANTHER" id="PTHR30419">
    <property type="entry name" value="HTH-TYPE TRANSCRIPTIONAL REGULATOR YBHD"/>
    <property type="match status" value="1"/>
</dbReference>
<dbReference type="AlphaFoldDB" id="A0A0R2BPI7"/>
<dbReference type="InterPro" id="IPR036388">
    <property type="entry name" value="WH-like_DNA-bd_sf"/>
</dbReference>
<dbReference type="InterPro" id="IPR005119">
    <property type="entry name" value="LysR_subst-bd"/>
</dbReference>
<accession>A0A0R2BPI7</accession>
<keyword evidence="2" id="KW-0805">Transcription regulation</keyword>
<evidence type="ECO:0000256" key="4">
    <source>
        <dbReference type="ARBA" id="ARBA00023163"/>
    </source>
</evidence>
<evidence type="ECO:0000256" key="1">
    <source>
        <dbReference type="ARBA" id="ARBA00009437"/>
    </source>
</evidence>
<keyword evidence="4" id="KW-0804">Transcription</keyword>
<dbReference type="Gene3D" id="1.10.10.10">
    <property type="entry name" value="Winged helix-like DNA-binding domain superfamily/Winged helix DNA-binding domain"/>
    <property type="match status" value="1"/>
</dbReference>
<evidence type="ECO:0000256" key="3">
    <source>
        <dbReference type="ARBA" id="ARBA00023125"/>
    </source>
</evidence>
<dbReference type="Pfam" id="PF03466">
    <property type="entry name" value="LysR_substrate"/>
    <property type="match status" value="1"/>
</dbReference>
<evidence type="ECO:0000256" key="2">
    <source>
        <dbReference type="ARBA" id="ARBA00023015"/>
    </source>
</evidence>
<dbReference type="SUPFAM" id="SSF46785">
    <property type="entry name" value="Winged helix' DNA-binding domain"/>
    <property type="match status" value="1"/>
</dbReference>
<sequence length="293" mass="32893">MNTRDLAYFKALVEQRNYTAVAEQFSVSQPTVTQAIQRLEKEFDTKLIQHDRAQHKTNITRSGQLLYEKATMIQHNIMLAHQEIEGAKQSKIRFGLPPTIGTMHFPRVAGKLLQAGLLQRLDVFETGSDELYSELLAGHIDIALLGSVLPMRSPELNVTHLGSRPFKIVVSPEHPLADVKAVSFKDLGNENFITLNGKFVHPKAFKAYCDYAGITPNVVYSTPDIFWIKSLIKANLGVAMLVSDAVTDADPLTSLYITDPLPERFNISVATRKDYVLTEDEERLVRILNEMNV</sequence>
<evidence type="ECO:0000313" key="7">
    <source>
        <dbReference type="Proteomes" id="UP000051845"/>
    </source>
</evidence>
<dbReference type="InterPro" id="IPR000847">
    <property type="entry name" value="LysR_HTH_N"/>
</dbReference>
<gene>
    <name evidence="6" type="ORF">FC82_GL003142</name>
</gene>
<dbReference type="GO" id="GO:0003677">
    <property type="term" value="F:DNA binding"/>
    <property type="evidence" value="ECO:0007669"/>
    <property type="project" value="UniProtKB-KW"/>
</dbReference>
<keyword evidence="3" id="KW-0238">DNA-binding</keyword>
<evidence type="ECO:0000259" key="5">
    <source>
        <dbReference type="PROSITE" id="PS50931"/>
    </source>
</evidence>
<comment type="caution">
    <text evidence="6">The sequence shown here is derived from an EMBL/GenBank/DDBJ whole genome shotgun (WGS) entry which is preliminary data.</text>
</comment>
<dbReference type="Gene3D" id="3.40.190.290">
    <property type="match status" value="1"/>
</dbReference>
<dbReference type="EMBL" id="AYYR01000009">
    <property type="protein sequence ID" value="KRM77766.1"/>
    <property type="molecule type" value="Genomic_DNA"/>
</dbReference>
<reference evidence="6 7" key="1">
    <citation type="journal article" date="2015" name="Genome Announc.">
        <title>Expanding the biotechnology potential of lactobacilli through comparative genomics of 213 strains and associated genera.</title>
        <authorList>
            <person name="Sun Z."/>
            <person name="Harris H.M."/>
            <person name="McCann A."/>
            <person name="Guo C."/>
            <person name="Argimon S."/>
            <person name="Zhang W."/>
            <person name="Yang X."/>
            <person name="Jeffery I.B."/>
            <person name="Cooney J.C."/>
            <person name="Kagawa T.F."/>
            <person name="Liu W."/>
            <person name="Song Y."/>
            <person name="Salvetti E."/>
            <person name="Wrobel A."/>
            <person name="Rasinkangas P."/>
            <person name="Parkhill J."/>
            <person name="Rea M.C."/>
            <person name="O'Sullivan O."/>
            <person name="Ritari J."/>
            <person name="Douillard F.P."/>
            <person name="Paul Ross R."/>
            <person name="Yang R."/>
            <person name="Briner A.E."/>
            <person name="Felis G.E."/>
            <person name="de Vos W.M."/>
            <person name="Barrangou R."/>
            <person name="Klaenhammer T.R."/>
            <person name="Caufield P.W."/>
            <person name="Cui Y."/>
            <person name="Zhang H."/>
            <person name="O'Toole P.W."/>
        </authorList>
    </citation>
    <scope>NUCLEOTIDE SEQUENCE [LARGE SCALE GENOMIC DNA]</scope>
    <source>
        <strain evidence="6 7">DSM 20515</strain>
    </source>
</reference>
<feature type="domain" description="HTH lysR-type" evidence="5">
    <location>
        <begin position="1"/>
        <end position="58"/>
    </location>
</feature>
<dbReference type="InterPro" id="IPR050950">
    <property type="entry name" value="HTH-type_LysR_regulators"/>
</dbReference>
<dbReference type="PANTHER" id="PTHR30419:SF8">
    <property type="entry name" value="NITROGEN ASSIMILATION TRANSCRIPTIONAL ACTIVATOR-RELATED"/>
    <property type="match status" value="1"/>
</dbReference>
<comment type="similarity">
    <text evidence="1">Belongs to the LysR transcriptional regulatory family.</text>
</comment>
<protein>
    <submittedName>
        <fullName evidence="6">Malolactic regulator</fullName>
    </submittedName>
</protein>
<dbReference type="GO" id="GO:0003700">
    <property type="term" value="F:DNA-binding transcription factor activity"/>
    <property type="evidence" value="ECO:0007669"/>
    <property type="project" value="InterPro"/>
</dbReference>
<dbReference type="Proteomes" id="UP000051845">
    <property type="component" value="Unassembled WGS sequence"/>
</dbReference>